<dbReference type="PROSITE" id="PS50948">
    <property type="entry name" value="PAN"/>
    <property type="match status" value="1"/>
</dbReference>
<evidence type="ECO:0000313" key="4">
    <source>
        <dbReference type="EMBL" id="EDO44912.1"/>
    </source>
</evidence>
<dbReference type="Gene3D" id="2.10.25.10">
    <property type="entry name" value="Laminin"/>
    <property type="match status" value="1"/>
</dbReference>
<dbReference type="InterPro" id="IPR003609">
    <property type="entry name" value="Pan_app"/>
</dbReference>
<evidence type="ECO:0000256" key="1">
    <source>
        <dbReference type="ARBA" id="ARBA00006373"/>
    </source>
</evidence>
<feature type="region of interest" description="Disordered" evidence="2">
    <location>
        <begin position="1"/>
        <end position="90"/>
    </location>
</feature>
<dbReference type="OMA" id="NCTANTA"/>
<name>A7RUJ4_NEMVE</name>
<gene>
    <name evidence="4" type="ORF">NEMVEDRAFT_v1g202370</name>
</gene>
<accession>A7RUJ4</accession>
<dbReference type="HOGENOM" id="CLU_044262_0_0_1"/>
<dbReference type="Proteomes" id="UP000001593">
    <property type="component" value="Unassembled WGS sequence"/>
</dbReference>
<protein>
    <recommendedName>
        <fullName evidence="3">Apple domain-containing protein</fullName>
    </recommendedName>
</protein>
<keyword evidence="5" id="KW-1185">Reference proteome</keyword>
<dbReference type="PROSITE" id="PS00022">
    <property type="entry name" value="EGF_1"/>
    <property type="match status" value="1"/>
</dbReference>
<dbReference type="PhylomeDB" id="A7RUJ4"/>
<dbReference type="GO" id="GO:0070492">
    <property type="term" value="F:oligosaccharide binding"/>
    <property type="evidence" value="ECO:0000318"/>
    <property type="project" value="GO_Central"/>
</dbReference>
<evidence type="ECO:0000313" key="5">
    <source>
        <dbReference type="Proteomes" id="UP000001593"/>
    </source>
</evidence>
<proteinExistence type="inferred from homology"/>
<dbReference type="AlphaFoldDB" id="A7RUJ4"/>
<comment type="similarity">
    <text evidence="1">Belongs to the EGF domain peptide family.</text>
</comment>
<reference evidence="4 5" key="1">
    <citation type="journal article" date="2007" name="Science">
        <title>Sea anemone genome reveals ancestral eumetazoan gene repertoire and genomic organization.</title>
        <authorList>
            <person name="Putnam N.H."/>
            <person name="Srivastava M."/>
            <person name="Hellsten U."/>
            <person name="Dirks B."/>
            <person name="Chapman J."/>
            <person name="Salamov A."/>
            <person name="Terry A."/>
            <person name="Shapiro H."/>
            <person name="Lindquist E."/>
            <person name="Kapitonov V.V."/>
            <person name="Jurka J."/>
            <person name="Genikhovich G."/>
            <person name="Grigoriev I.V."/>
            <person name="Lucas S.M."/>
            <person name="Steele R.E."/>
            <person name="Finnerty J.R."/>
            <person name="Technau U."/>
            <person name="Martindale M.Q."/>
            <person name="Rokhsar D.S."/>
        </authorList>
    </citation>
    <scope>NUCLEOTIDE SEQUENCE [LARGE SCALE GENOMIC DNA]</scope>
    <source>
        <strain evidence="5">CH2 X CH6</strain>
    </source>
</reference>
<dbReference type="SUPFAM" id="SSF57414">
    <property type="entry name" value="Hairpin loop containing domain-like"/>
    <property type="match status" value="1"/>
</dbReference>
<dbReference type="InterPro" id="IPR000742">
    <property type="entry name" value="EGF"/>
</dbReference>
<evidence type="ECO:0000256" key="2">
    <source>
        <dbReference type="SAM" id="MobiDB-lite"/>
    </source>
</evidence>
<feature type="compositionally biased region" description="Basic and acidic residues" evidence="2">
    <location>
        <begin position="7"/>
        <end position="86"/>
    </location>
</feature>
<dbReference type="InParanoid" id="A7RUJ4"/>
<evidence type="ECO:0000259" key="3">
    <source>
        <dbReference type="PROSITE" id="PS50948"/>
    </source>
</evidence>
<dbReference type="EMBL" id="DS469540">
    <property type="protein sequence ID" value="EDO44912.1"/>
    <property type="molecule type" value="Genomic_DNA"/>
</dbReference>
<dbReference type="GO" id="GO:0005615">
    <property type="term" value="C:extracellular space"/>
    <property type="evidence" value="ECO:0000318"/>
    <property type="project" value="GO_Central"/>
</dbReference>
<organism evidence="4 5">
    <name type="scientific">Nematostella vectensis</name>
    <name type="common">Starlet sea anemone</name>
    <dbReference type="NCBI Taxonomy" id="45351"/>
    <lineage>
        <taxon>Eukaryota</taxon>
        <taxon>Metazoa</taxon>
        <taxon>Cnidaria</taxon>
        <taxon>Anthozoa</taxon>
        <taxon>Hexacorallia</taxon>
        <taxon>Actiniaria</taxon>
        <taxon>Edwardsiidae</taxon>
        <taxon>Nematostella</taxon>
    </lineage>
</organism>
<sequence length="485" mass="56275">MGDEEDERKREEDERKGDEEDERKREEDERKGDEEDERKREEDERKGYEEDERKRKEDERKGDEEDERKGDEEDERKREEDERKGDEEDEREGMFLARVIVMATILLSRSKHVISQYCPTGTCYAGSFSSKEHVTKGRYLWGASYRNLSSVAGPQACHSACVGDCRCRAFQMSGKRCELLDEDKDSVPISRFLSDNSYEYFDLQQNIVKSSHFSPCSNGCCMSNPCKNGATCVELCDHPKEKFSCVCTPSCSGKTCERCSLTSCRDHLVYLRQLGLEMFDGVYQIQTNDGQSFPLFCWLEGQTIWTLLESFALKHTLEFKKLSFLLSARSDDVAFNESSPNWEKYRLSQARMHHVYINATKFRATCAYDQKTTIPGWPRDQMIARLTDYDIMTRKRWGECVRMESIFIRNQSCSNCTVGIFHWPNHFHAHMNFDSDENCFFNPVNSVQNELAFAVYDNVNPESTCCSSPDATTQWWLGHEVGHVP</sequence>
<feature type="domain" description="Apple" evidence="3">
    <location>
        <begin position="123"/>
        <end position="205"/>
    </location>
</feature>
<dbReference type="CDD" id="cd00054">
    <property type="entry name" value="EGF_CA"/>
    <property type="match status" value="1"/>
</dbReference>